<dbReference type="GO" id="GO:0033229">
    <property type="term" value="F:cysteine transmembrane transporter activity"/>
    <property type="evidence" value="ECO:0007669"/>
    <property type="project" value="TreeGrafter"/>
</dbReference>
<dbReference type="GeneID" id="127354532"/>
<dbReference type="AlphaFoldDB" id="A0A8C4HEP1"/>
<dbReference type="GO" id="GO:0046872">
    <property type="term" value="F:metal ion binding"/>
    <property type="evidence" value="ECO:0007669"/>
    <property type="project" value="UniProtKB-KW"/>
</dbReference>
<evidence type="ECO:0000256" key="7">
    <source>
        <dbReference type="ARBA" id="ARBA00022970"/>
    </source>
</evidence>
<feature type="compositionally biased region" description="Basic and acidic residues" evidence="12">
    <location>
        <begin position="474"/>
        <end position="485"/>
    </location>
</feature>
<evidence type="ECO:0000313" key="13">
    <source>
        <dbReference type="Ensembl" id="ENSDLAP00005041308.1"/>
    </source>
</evidence>
<comment type="subcellular location">
    <subcellularLocation>
        <location evidence="1">Cell membrane</location>
        <topology evidence="1">Multi-pass membrane protein</topology>
    </subcellularLocation>
    <subcellularLocation>
        <location evidence="11">Membrane</location>
        <topology evidence="11">Multi-pass membrane protein</topology>
    </subcellularLocation>
</comment>
<dbReference type="PRINTS" id="PR00173">
    <property type="entry name" value="EDTRNSPORT"/>
</dbReference>
<feature type="transmembrane region" description="Helical" evidence="11">
    <location>
        <begin position="50"/>
        <end position="74"/>
    </location>
</feature>
<evidence type="ECO:0000256" key="3">
    <source>
        <dbReference type="ARBA" id="ARBA00022475"/>
    </source>
</evidence>
<evidence type="ECO:0000313" key="14">
    <source>
        <dbReference type="Proteomes" id="UP000694389"/>
    </source>
</evidence>
<reference evidence="13" key="2">
    <citation type="submission" date="2025-09" db="UniProtKB">
        <authorList>
            <consortium name="Ensembl"/>
        </authorList>
    </citation>
    <scope>IDENTIFICATION</scope>
</reference>
<sequence length="498" mass="54593">MEACCRKNRSMLTVSSLIGVALGIALGMTLKKFVILSNLEKLYIGFPGEILLRMLQLVTIPLIVLSVITGVCGMSTGTSRKISIRAAVYFVSTTVLSVTIGLILVMLIKPGAGDNTRKYVTKDDDDEAFSTVDALLDLIRNMVPQNLVQASFQQYKTLLVEIEIEEDDEHSPMEAKSTEVRLAGKHIDGLNTVGLIVWSIIFGLALRKTGEKGKRFVDIITSLHEATRHVVRMTIGFLPLGVLFMTASYILEVGDNWETFFQLGKFMAVVVSGLIIHGAVALPLIYLLCVRRNPFPVIKGVSPAMMKAMLISRSSASSMTFRCCEEVNKIDKRITRFMLPVGINVNMDGTALYEMAAAVFIAQINNMNLNWSQLIALGATVAVSSIGEAGIPATGAITTLFILTVVGIPAKDASLLLVIEWLLDRCNTAVNVLGDCMGVAIVEHLSKKELEEIDKRGQDTTRYGSIPESDNEDFQAHRSTADRRKSAPLRKQRTTRHV</sequence>
<keyword evidence="5 11" id="KW-0812">Transmembrane</keyword>
<keyword evidence="14" id="KW-1185">Reference proteome</keyword>
<keyword evidence="4" id="KW-0597">Phosphoprotein</keyword>
<keyword evidence="6" id="KW-0479">Metal-binding</keyword>
<keyword evidence="3" id="KW-1003">Cell membrane</keyword>
<dbReference type="PANTHER" id="PTHR11958:SF109">
    <property type="entry name" value="EXCITATORY AMINO ACID TRANSPORTER 3"/>
    <property type="match status" value="1"/>
</dbReference>
<dbReference type="InterPro" id="IPR036458">
    <property type="entry name" value="Na:dicarbo_symporter_sf"/>
</dbReference>
<feature type="compositionally biased region" description="Basic residues" evidence="12">
    <location>
        <begin position="486"/>
        <end position="498"/>
    </location>
</feature>
<feature type="transmembrane region" description="Helical" evidence="11">
    <location>
        <begin position="12"/>
        <end position="30"/>
    </location>
</feature>
<dbReference type="InterPro" id="IPR050746">
    <property type="entry name" value="DAACS"/>
</dbReference>
<dbReference type="Pfam" id="PF00375">
    <property type="entry name" value="SDF"/>
    <property type="match status" value="1"/>
</dbReference>
<dbReference type="OrthoDB" id="5877963at2759"/>
<dbReference type="PANTHER" id="PTHR11958">
    <property type="entry name" value="SODIUM/DICARBOXYLATE SYMPORTER-RELATED"/>
    <property type="match status" value="1"/>
</dbReference>
<protein>
    <recommendedName>
        <fullName evidence="11">Amino acid transporter</fullName>
    </recommendedName>
</protein>
<dbReference type="RefSeq" id="XP_051240450.1">
    <property type="nucleotide sequence ID" value="XM_051384490.1"/>
</dbReference>
<evidence type="ECO:0000256" key="10">
    <source>
        <dbReference type="ARBA" id="ARBA00023136"/>
    </source>
</evidence>
<keyword evidence="8 11" id="KW-1133">Transmembrane helix</keyword>
<evidence type="ECO:0000256" key="2">
    <source>
        <dbReference type="ARBA" id="ARBA00022448"/>
    </source>
</evidence>
<dbReference type="GO" id="GO:0005886">
    <property type="term" value="C:plasma membrane"/>
    <property type="evidence" value="ECO:0007669"/>
    <property type="project" value="UniProtKB-SubCell"/>
</dbReference>
<keyword evidence="9" id="KW-0915">Sodium</keyword>
<evidence type="ECO:0000256" key="8">
    <source>
        <dbReference type="ARBA" id="ARBA00022989"/>
    </source>
</evidence>
<keyword evidence="7" id="KW-0029">Amino-acid transport</keyword>
<gene>
    <name evidence="13" type="primary">LOC127354532</name>
</gene>
<evidence type="ECO:0000256" key="11">
    <source>
        <dbReference type="RuleBase" id="RU361216"/>
    </source>
</evidence>
<reference evidence="13" key="1">
    <citation type="submission" date="2025-08" db="UniProtKB">
        <authorList>
            <consortium name="Ensembl"/>
        </authorList>
    </citation>
    <scope>IDENTIFICATION</scope>
</reference>
<accession>A0A8C4HEP1</accession>
<dbReference type="GO" id="GO:0015501">
    <property type="term" value="F:glutamate:sodium symporter activity"/>
    <property type="evidence" value="ECO:0007669"/>
    <property type="project" value="TreeGrafter"/>
</dbReference>
<dbReference type="GO" id="GO:0005313">
    <property type="term" value="F:L-glutamate transmembrane transporter activity"/>
    <property type="evidence" value="ECO:0007669"/>
    <property type="project" value="TreeGrafter"/>
</dbReference>
<dbReference type="Gene3D" id="1.10.3860.10">
    <property type="entry name" value="Sodium:dicarboxylate symporter"/>
    <property type="match status" value="1"/>
</dbReference>
<feature type="transmembrane region" description="Helical" evidence="11">
    <location>
        <begin position="86"/>
        <end position="108"/>
    </location>
</feature>
<evidence type="ECO:0000256" key="5">
    <source>
        <dbReference type="ARBA" id="ARBA00022692"/>
    </source>
</evidence>
<feature type="transmembrane region" description="Helical" evidence="11">
    <location>
        <begin position="230"/>
        <end position="251"/>
    </location>
</feature>
<proteinExistence type="inferred from homology"/>
<keyword evidence="11" id="KW-0769">Symport</keyword>
<evidence type="ECO:0000256" key="9">
    <source>
        <dbReference type="ARBA" id="ARBA00023053"/>
    </source>
</evidence>
<comment type="similarity">
    <text evidence="11">Belongs to the dicarboxylate/amino acid:cation symporter (DAACS) (TC 2.A.23) family.</text>
</comment>
<feature type="transmembrane region" description="Helical" evidence="11">
    <location>
        <begin position="266"/>
        <end position="289"/>
    </location>
</feature>
<organism evidence="13 14">
    <name type="scientific">Dicentrarchus labrax</name>
    <name type="common">European seabass</name>
    <name type="synonym">Morone labrax</name>
    <dbReference type="NCBI Taxonomy" id="13489"/>
    <lineage>
        <taxon>Eukaryota</taxon>
        <taxon>Metazoa</taxon>
        <taxon>Chordata</taxon>
        <taxon>Craniata</taxon>
        <taxon>Vertebrata</taxon>
        <taxon>Euteleostomi</taxon>
        <taxon>Actinopterygii</taxon>
        <taxon>Neopterygii</taxon>
        <taxon>Teleostei</taxon>
        <taxon>Neoteleostei</taxon>
        <taxon>Acanthomorphata</taxon>
        <taxon>Eupercaria</taxon>
        <taxon>Moronidae</taxon>
        <taxon>Dicentrarchus</taxon>
    </lineage>
</organism>
<dbReference type="SUPFAM" id="SSF118215">
    <property type="entry name" value="Proton glutamate symport protein"/>
    <property type="match status" value="1"/>
</dbReference>
<evidence type="ECO:0000256" key="4">
    <source>
        <dbReference type="ARBA" id="ARBA00022553"/>
    </source>
</evidence>
<keyword evidence="2 11" id="KW-0813">Transport</keyword>
<feature type="transmembrane region" description="Helical" evidence="11">
    <location>
        <begin position="189"/>
        <end position="206"/>
    </location>
</feature>
<dbReference type="InterPro" id="IPR001991">
    <property type="entry name" value="Na-dicarboxylate_symporter"/>
</dbReference>
<evidence type="ECO:0000256" key="1">
    <source>
        <dbReference type="ARBA" id="ARBA00004651"/>
    </source>
</evidence>
<evidence type="ECO:0000256" key="6">
    <source>
        <dbReference type="ARBA" id="ARBA00022723"/>
    </source>
</evidence>
<dbReference type="Proteomes" id="UP000694389">
    <property type="component" value="Unassembled WGS sequence"/>
</dbReference>
<feature type="region of interest" description="Disordered" evidence="12">
    <location>
        <begin position="456"/>
        <end position="498"/>
    </location>
</feature>
<name>A0A8C4HEP1_DICLA</name>
<dbReference type="Ensembl" id="ENSDLAT00005044107.2">
    <property type="protein sequence ID" value="ENSDLAP00005041308.1"/>
    <property type="gene ID" value="ENSDLAG00005018469.2"/>
</dbReference>
<evidence type="ECO:0000256" key="12">
    <source>
        <dbReference type="SAM" id="MobiDB-lite"/>
    </source>
</evidence>
<keyword evidence="10 11" id="KW-0472">Membrane</keyword>
<dbReference type="OMA" id="FTTLTLY"/>
<dbReference type="GeneTree" id="ENSGT00940000155397"/>